<sequence>MIGLETLAGLVQAHGASVLAPLAVIEGPIVTVIAAHMAALGHIELWVVVVVVVLADLVGDAGLYALGRGGPGLLHGRWRERIIGANAQRLETLTAHFSERGGRTLVMGKLTHSAGALVLLAAGAARMPFLPFLWFNFLGTLPKSLFFAGVGYTLGQAYSRIDDWLFVVSTGFLVLIAVAVLSLWLRRKGFRT</sequence>
<dbReference type="InterPro" id="IPR032816">
    <property type="entry name" value="VTT_dom"/>
</dbReference>
<dbReference type="PANTHER" id="PTHR42709:SF6">
    <property type="entry name" value="UNDECAPRENYL PHOSPHATE TRANSPORTER A"/>
    <property type="match status" value="1"/>
</dbReference>
<dbReference type="STRING" id="407234.SAMN05421795_101469"/>
<evidence type="ECO:0000256" key="3">
    <source>
        <dbReference type="ARBA" id="ARBA00022692"/>
    </source>
</evidence>
<protein>
    <submittedName>
        <fullName evidence="8">Membrane protein DedA, SNARE-associated domain</fullName>
    </submittedName>
</protein>
<evidence type="ECO:0000256" key="6">
    <source>
        <dbReference type="SAM" id="Phobius"/>
    </source>
</evidence>
<keyword evidence="9" id="KW-1185">Reference proteome</keyword>
<reference evidence="9" key="1">
    <citation type="submission" date="2017-01" db="EMBL/GenBank/DDBJ databases">
        <authorList>
            <person name="Varghese N."/>
            <person name="Submissions S."/>
        </authorList>
    </citation>
    <scope>NUCLEOTIDE SEQUENCE [LARGE SCALE GENOMIC DNA]</scope>
    <source>
        <strain evidence="9">DSM 18714</strain>
    </source>
</reference>
<keyword evidence="2" id="KW-1003">Cell membrane</keyword>
<dbReference type="RefSeq" id="WP_076363284.1">
    <property type="nucleotide sequence ID" value="NZ_FTOM01000001.1"/>
</dbReference>
<keyword evidence="5 6" id="KW-0472">Membrane</keyword>
<evidence type="ECO:0000256" key="1">
    <source>
        <dbReference type="ARBA" id="ARBA00004651"/>
    </source>
</evidence>
<feature type="transmembrane region" description="Helical" evidence="6">
    <location>
        <begin position="18"/>
        <end position="38"/>
    </location>
</feature>
<comment type="subcellular location">
    <subcellularLocation>
        <location evidence="1">Cell membrane</location>
        <topology evidence="1">Multi-pass membrane protein</topology>
    </subcellularLocation>
</comment>
<feature type="transmembrane region" description="Helical" evidence="6">
    <location>
        <begin position="164"/>
        <end position="185"/>
    </location>
</feature>
<keyword evidence="3 6" id="KW-0812">Transmembrane</keyword>
<evidence type="ECO:0000256" key="2">
    <source>
        <dbReference type="ARBA" id="ARBA00022475"/>
    </source>
</evidence>
<dbReference type="GO" id="GO:0005886">
    <property type="term" value="C:plasma membrane"/>
    <property type="evidence" value="ECO:0007669"/>
    <property type="project" value="UniProtKB-SubCell"/>
</dbReference>
<dbReference type="EMBL" id="FTOM01000001">
    <property type="protein sequence ID" value="SIS54652.1"/>
    <property type="molecule type" value="Genomic_DNA"/>
</dbReference>
<name>A0A1N7JZ95_9RHOB</name>
<proteinExistence type="predicted"/>
<accession>A0A1N7JZ95</accession>
<feature type="transmembrane region" description="Helical" evidence="6">
    <location>
        <begin position="132"/>
        <end position="152"/>
    </location>
</feature>
<evidence type="ECO:0000256" key="5">
    <source>
        <dbReference type="ARBA" id="ARBA00023136"/>
    </source>
</evidence>
<evidence type="ECO:0000313" key="8">
    <source>
        <dbReference type="EMBL" id="SIS54652.1"/>
    </source>
</evidence>
<dbReference type="InterPro" id="IPR051311">
    <property type="entry name" value="DedA_domain"/>
</dbReference>
<evidence type="ECO:0000256" key="4">
    <source>
        <dbReference type="ARBA" id="ARBA00022989"/>
    </source>
</evidence>
<dbReference type="OrthoDB" id="9780918at2"/>
<feature type="transmembrane region" description="Helical" evidence="6">
    <location>
        <begin position="45"/>
        <end position="66"/>
    </location>
</feature>
<dbReference type="PANTHER" id="PTHR42709">
    <property type="entry name" value="ALKALINE PHOSPHATASE LIKE PROTEIN"/>
    <property type="match status" value="1"/>
</dbReference>
<organism evidence="8 9">
    <name type="scientific">Phaeovulum vinaykumarii</name>
    <dbReference type="NCBI Taxonomy" id="407234"/>
    <lineage>
        <taxon>Bacteria</taxon>
        <taxon>Pseudomonadati</taxon>
        <taxon>Pseudomonadota</taxon>
        <taxon>Alphaproteobacteria</taxon>
        <taxon>Rhodobacterales</taxon>
        <taxon>Paracoccaceae</taxon>
        <taxon>Phaeovulum</taxon>
    </lineage>
</organism>
<dbReference type="Proteomes" id="UP000186098">
    <property type="component" value="Unassembled WGS sequence"/>
</dbReference>
<dbReference type="AlphaFoldDB" id="A0A1N7JZ95"/>
<gene>
    <name evidence="8" type="ORF">SAMN05421795_101469</name>
</gene>
<dbReference type="Pfam" id="PF09335">
    <property type="entry name" value="VTT_dom"/>
    <property type="match status" value="1"/>
</dbReference>
<feature type="domain" description="VTT" evidence="7">
    <location>
        <begin position="37"/>
        <end position="152"/>
    </location>
</feature>
<keyword evidence="4 6" id="KW-1133">Transmembrane helix</keyword>
<evidence type="ECO:0000313" key="9">
    <source>
        <dbReference type="Proteomes" id="UP000186098"/>
    </source>
</evidence>
<evidence type="ECO:0000259" key="7">
    <source>
        <dbReference type="Pfam" id="PF09335"/>
    </source>
</evidence>